<gene>
    <name evidence="1" type="ORF">ACFYTF_25320</name>
</gene>
<reference evidence="1 2" key="1">
    <citation type="submission" date="2024-10" db="EMBL/GenBank/DDBJ databases">
        <title>The Natural Products Discovery Center: Release of the First 8490 Sequenced Strains for Exploring Actinobacteria Biosynthetic Diversity.</title>
        <authorList>
            <person name="Kalkreuter E."/>
            <person name="Kautsar S.A."/>
            <person name="Yang D."/>
            <person name="Bader C.D."/>
            <person name="Teijaro C.N."/>
            <person name="Fluegel L."/>
            <person name="Davis C.M."/>
            <person name="Simpson J.R."/>
            <person name="Lauterbach L."/>
            <person name="Steele A.D."/>
            <person name="Gui C."/>
            <person name="Meng S."/>
            <person name="Li G."/>
            <person name="Viehrig K."/>
            <person name="Ye F."/>
            <person name="Su P."/>
            <person name="Kiefer A.F."/>
            <person name="Nichols A."/>
            <person name="Cepeda A.J."/>
            <person name="Yan W."/>
            <person name="Fan B."/>
            <person name="Jiang Y."/>
            <person name="Adhikari A."/>
            <person name="Zheng C.-J."/>
            <person name="Schuster L."/>
            <person name="Cowan T.M."/>
            <person name="Smanski M.J."/>
            <person name="Chevrette M.G."/>
            <person name="De Carvalho L.P.S."/>
            <person name="Shen B."/>
        </authorList>
    </citation>
    <scope>NUCLEOTIDE SEQUENCE [LARGE SCALE GENOMIC DNA]</scope>
    <source>
        <strain evidence="1 2">NPDC004045</strain>
    </source>
</reference>
<proteinExistence type="predicted"/>
<keyword evidence="2" id="KW-1185">Reference proteome</keyword>
<comment type="caution">
    <text evidence="1">The sequence shown here is derived from an EMBL/GenBank/DDBJ whole genome shotgun (WGS) entry which is preliminary data.</text>
</comment>
<dbReference type="Pfam" id="PF06078">
    <property type="entry name" value="DUF937"/>
    <property type="match status" value="1"/>
</dbReference>
<dbReference type="EMBL" id="JBIAMX010000019">
    <property type="protein sequence ID" value="MFF0546157.1"/>
    <property type="molecule type" value="Genomic_DNA"/>
</dbReference>
<dbReference type="InterPro" id="IPR009282">
    <property type="entry name" value="DUF937"/>
</dbReference>
<dbReference type="RefSeq" id="WP_387702600.1">
    <property type="nucleotide sequence ID" value="NZ_JBIAMX010000019.1"/>
</dbReference>
<protein>
    <submittedName>
        <fullName evidence="1">DUF937 domain-containing protein</fullName>
    </submittedName>
</protein>
<sequence>MTSFDDLLSQVPISQIADQLGVDQRTATDAVSAALPTLLGGLQANAARPEGAAALLGALGDHGGLVEGEGGVDLNQVDTADGAKIVDNVFGDEKNQVISALGATGGGGGGNDLMAKLLPILAPIVLAYLAKQLTGSGGAAAPAPAPAPQSSGGGLGDLLGGLLGGASNSGGLGGVIGEALAKNAGGALGGVLGGLLGGKR</sequence>
<name>A0ABW6PUQ4_9NOCA</name>
<evidence type="ECO:0000313" key="2">
    <source>
        <dbReference type="Proteomes" id="UP001601444"/>
    </source>
</evidence>
<evidence type="ECO:0000313" key="1">
    <source>
        <dbReference type="EMBL" id="MFF0546157.1"/>
    </source>
</evidence>
<accession>A0ABW6PUQ4</accession>
<dbReference type="Proteomes" id="UP001601444">
    <property type="component" value="Unassembled WGS sequence"/>
</dbReference>
<organism evidence="1 2">
    <name type="scientific">Nocardia thailandica</name>
    <dbReference type="NCBI Taxonomy" id="257275"/>
    <lineage>
        <taxon>Bacteria</taxon>
        <taxon>Bacillati</taxon>
        <taxon>Actinomycetota</taxon>
        <taxon>Actinomycetes</taxon>
        <taxon>Mycobacteriales</taxon>
        <taxon>Nocardiaceae</taxon>
        <taxon>Nocardia</taxon>
    </lineage>
</organism>